<feature type="domain" description="DUF1989" evidence="3">
    <location>
        <begin position="166"/>
        <end position="334"/>
    </location>
</feature>
<dbReference type="GO" id="GO:0032259">
    <property type="term" value="P:methylation"/>
    <property type="evidence" value="ECO:0007669"/>
    <property type="project" value="UniProtKB-KW"/>
</dbReference>
<protein>
    <submittedName>
        <fullName evidence="4">Aminomethyltransferase</fullName>
    </submittedName>
</protein>
<dbReference type="Pfam" id="PF09347">
    <property type="entry name" value="DUF1989"/>
    <property type="match status" value="1"/>
</dbReference>
<gene>
    <name evidence="4" type="ORF">SAMN05444370_10736</name>
</gene>
<dbReference type="InterPro" id="IPR028896">
    <property type="entry name" value="GcvT/YgfZ/DmdA"/>
</dbReference>
<keyword evidence="5" id="KW-1185">Reference proteome</keyword>
<evidence type="ECO:0000259" key="1">
    <source>
        <dbReference type="Pfam" id="PF01571"/>
    </source>
</evidence>
<keyword evidence="4" id="KW-0489">Methyltransferase</keyword>
<dbReference type="InterPro" id="IPR029043">
    <property type="entry name" value="GcvT/YgfZ_C"/>
</dbReference>
<dbReference type="Pfam" id="PF01571">
    <property type="entry name" value="GCV_T"/>
    <property type="match status" value="1"/>
</dbReference>
<keyword evidence="4" id="KW-0808">Transferase</keyword>
<feature type="domain" description="Aminomethyltransferase C-terminal" evidence="2">
    <location>
        <begin position="672"/>
        <end position="750"/>
    </location>
</feature>
<dbReference type="Proteomes" id="UP000198703">
    <property type="component" value="Unassembled WGS sequence"/>
</dbReference>
<dbReference type="InterPro" id="IPR018959">
    <property type="entry name" value="DUF1989"/>
</dbReference>
<dbReference type="Pfam" id="PF08669">
    <property type="entry name" value="GCV_T_C"/>
    <property type="match status" value="1"/>
</dbReference>
<dbReference type="GO" id="GO:0008168">
    <property type="term" value="F:methyltransferase activity"/>
    <property type="evidence" value="ECO:0007669"/>
    <property type="project" value="UniProtKB-KW"/>
</dbReference>
<name>A0A1H4CE44_9RHOB</name>
<reference evidence="4 5" key="1">
    <citation type="submission" date="2016-10" db="EMBL/GenBank/DDBJ databases">
        <authorList>
            <person name="de Groot N.N."/>
        </authorList>
    </citation>
    <scope>NUCLEOTIDE SEQUENCE [LARGE SCALE GENOMIC DNA]</scope>
    <source>
        <strain evidence="4 5">DSM 15345</strain>
    </source>
</reference>
<proteinExistence type="predicted"/>
<dbReference type="SUPFAM" id="SSF101790">
    <property type="entry name" value="Aminomethyltransferase beta-barrel domain"/>
    <property type="match status" value="1"/>
</dbReference>
<dbReference type="InterPro" id="IPR013977">
    <property type="entry name" value="GcvT_C"/>
</dbReference>
<dbReference type="SUPFAM" id="SSF103025">
    <property type="entry name" value="Folate-binding domain"/>
    <property type="match status" value="1"/>
</dbReference>
<dbReference type="InterPro" id="IPR027266">
    <property type="entry name" value="TrmE/GcvT-like"/>
</dbReference>
<organism evidence="4 5">
    <name type="scientific">Rubrimonas cliftonensis</name>
    <dbReference type="NCBI Taxonomy" id="89524"/>
    <lineage>
        <taxon>Bacteria</taxon>
        <taxon>Pseudomonadati</taxon>
        <taxon>Pseudomonadota</taxon>
        <taxon>Alphaproteobacteria</taxon>
        <taxon>Rhodobacterales</taxon>
        <taxon>Paracoccaceae</taxon>
        <taxon>Rubrimonas</taxon>
    </lineage>
</organism>
<dbReference type="Gene3D" id="3.30.1360.120">
    <property type="entry name" value="Probable tRNA modification gtpase trme, domain 1"/>
    <property type="match status" value="1"/>
</dbReference>
<dbReference type="PANTHER" id="PTHR43757:SF2">
    <property type="entry name" value="AMINOMETHYLTRANSFERASE, MITOCHONDRIAL"/>
    <property type="match status" value="1"/>
</dbReference>
<feature type="domain" description="GCVT N-terminal" evidence="1">
    <location>
        <begin position="389"/>
        <end position="652"/>
    </location>
</feature>
<dbReference type="InterPro" id="IPR006222">
    <property type="entry name" value="GCVT_N"/>
</dbReference>
<evidence type="ECO:0000259" key="3">
    <source>
        <dbReference type="Pfam" id="PF09347"/>
    </source>
</evidence>
<dbReference type="STRING" id="89524.SAMN05444370_10736"/>
<dbReference type="AlphaFoldDB" id="A0A1H4CE44"/>
<evidence type="ECO:0000259" key="2">
    <source>
        <dbReference type="Pfam" id="PF08669"/>
    </source>
</evidence>
<sequence>MRRGLSAPGVERRRVPGGGALLLDLGAGDRLEIADPEGAQPALLASFDAAGASAPGLFGAPGPRARLDAAPAGGDRLRAACLRRGIDLTRADAAAVFGAESPPGATASFTATEAGVALIVAPGGAMAPDAQTPPTELRVVVTRAAAGPSFRRRPTEPLADAMLDIRIDPGRAIAYEVPKGGWIQILDVQGRECSDFQAFSRRALDRGRPREIDPTATRSMTGGLYPAPGLGAKFFSQDLEPLVEVVRDTCGRHDMFGLACTARYYAAMGYPGHVNCSDNLNLQAAPWSIPEREGWPAVNFFYNTALDEALQIGLDEPWSRPGDYVLLRAMTDLVCFSTACPSDIDATNGFDPTEIQVRVHGPQERFSRATAWRKTPDAEPEMTKETGFHPRTSALTESFAAYNGFWLPSVFPGEGAVGEYWACRERAALIDLSALRKVEVIGPDAENLLQLCLTRDVRRLSVGQVSYSALCFEHGGMIDDGTLARLGPDNFRWICGADDSALHLRETAGAHGLDAWVKTSTDQLCNVALQGPLSRDILKAVLWTPPDRPAADSLGWFRFTVGRIAGWEGPAVVVSRTGYTGELGYELFCHPRDAEAVWDALREAGAPHGLAAMGLEALDMLRIEAGLVAAGAEFCSRTDPFEAGIGFAVSLKTPDDFIGRAALEARKAHPQRRLIGLRLGGGRIPGRGDGVFTGRAQVGEITSATRSPSLGGVIALARVDVAAAGPFEVGRLDGFMERAPAETAPFPFYDPEKTRVRA</sequence>
<evidence type="ECO:0000313" key="5">
    <source>
        <dbReference type="Proteomes" id="UP000198703"/>
    </source>
</evidence>
<accession>A0A1H4CE44</accession>
<dbReference type="GO" id="GO:0005829">
    <property type="term" value="C:cytosol"/>
    <property type="evidence" value="ECO:0007669"/>
    <property type="project" value="TreeGrafter"/>
</dbReference>
<evidence type="ECO:0000313" key="4">
    <source>
        <dbReference type="EMBL" id="SEA58735.1"/>
    </source>
</evidence>
<dbReference type="EMBL" id="FNQM01000007">
    <property type="protein sequence ID" value="SEA58735.1"/>
    <property type="molecule type" value="Genomic_DNA"/>
</dbReference>
<dbReference type="PANTHER" id="PTHR43757">
    <property type="entry name" value="AMINOMETHYLTRANSFERASE"/>
    <property type="match status" value="1"/>
</dbReference>